<protein>
    <submittedName>
        <fullName evidence="2">Uncharacterized protein</fullName>
    </submittedName>
</protein>
<accession>A0A9Q0S7L5</accession>
<proteinExistence type="predicted"/>
<evidence type="ECO:0000313" key="3">
    <source>
        <dbReference type="Proteomes" id="UP001151699"/>
    </source>
</evidence>
<evidence type="ECO:0000313" key="2">
    <source>
        <dbReference type="EMBL" id="KAJ6646270.1"/>
    </source>
</evidence>
<dbReference type="Proteomes" id="UP001151699">
    <property type="component" value="Chromosome A"/>
</dbReference>
<organism evidence="2 3">
    <name type="scientific">Pseudolycoriella hygida</name>
    <dbReference type="NCBI Taxonomy" id="35572"/>
    <lineage>
        <taxon>Eukaryota</taxon>
        <taxon>Metazoa</taxon>
        <taxon>Ecdysozoa</taxon>
        <taxon>Arthropoda</taxon>
        <taxon>Hexapoda</taxon>
        <taxon>Insecta</taxon>
        <taxon>Pterygota</taxon>
        <taxon>Neoptera</taxon>
        <taxon>Endopterygota</taxon>
        <taxon>Diptera</taxon>
        <taxon>Nematocera</taxon>
        <taxon>Sciaroidea</taxon>
        <taxon>Sciaridae</taxon>
        <taxon>Pseudolycoriella</taxon>
    </lineage>
</organism>
<dbReference type="AlphaFoldDB" id="A0A9Q0S7L5"/>
<name>A0A9Q0S7L5_9DIPT</name>
<evidence type="ECO:0000256" key="1">
    <source>
        <dbReference type="SAM" id="MobiDB-lite"/>
    </source>
</evidence>
<reference evidence="2" key="1">
    <citation type="submission" date="2022-07" db="EMBL/GenBank/DDBJ databases">
        <authorList>
            <person name="Trinca V."/>
            <person name="Uliana J.V.C."/>
            <person name="Torres T.T."/>
            <person name="Ward R.J."/>
            <person name="Monesi N."/>
        </authorList>
    </citation>
    <scope>NUCLEOTIDE SEQUENCE</scope>
    <source>
        <strain evidence="2">HSMRA1968</strain>
        <tissue evidence="2">Whole embryos</tissue>
    </source>
</reference>
<dbReference type="EMBL" id="WJQU01000001">
    <property type="protein sequence ID" value="KAJ6646270.1"/>
    <property type="molecule type" value="Genomic_DNA"/>
</dbReference>
<gene>
    <name evidence="2" type="ORF">Bhyg_01481</name>
</gene>
<comment type="caution">
    <text evidence="2">The sequence shown here is derived from an EMBL/GenBank/DDBJ whole genome shotgun (WGS) entry which is preliminary data.</text>
</comment>
<feature type="region of interest" description="Disordered" evidence="1">
    <location>
        <begin position="48"/>
        <end position="70"/>
    </location>
</feature>
<sequence length="70" mass="7286">MTSGESADSPLVMKGADKSDIPKASIGNIYVNEALDSANEDEMLPLEIEAPATDPDPNSGITCGAMTYPK</sequence>
<keyword evidence="3" id="KW-1185">Reference proteome</keyword>